<keyword evidence="1" id="KW-0175">Coiled coil</keyword>
<name>A0ABR2KHG3_9EUKA</name>
<accession>A0ABR2KHG3</accession>
<evidence type="ECO:0000256" key="1">
    <source>
        <dbReference type="SAM" id="Coils"/>
    </source>
</evidence>
<evidence type="ECO:0000313" key="3">
    <source>
        <dbReference type="Proteomes" id="UP001470230"/>
    </source>
</evidence>
<feature type="coiled-coil region" evidence="1">
    <location>
        <begin position="172"/>
        <end position="303"/>
    </location>
</feature>
<feature type="coiled-coil region" evidence="1">
    <location>
        <begin position="56"/>
        <end position="83"/>
    </location>
</feature>
<sequence length="351" mass="41589">MTNDVQYEQSIITFQKKRQDLLDLLTKVTPQASELHRRRWRSHQLDNALTDIKETVAACNLQLEEEKSDLEKITSETDRLRATNLKLAEDVKILEGVTGMKAHMPDEIDDEIYKKINEYSTQFRDNFSTFYENLPQIKQELPIDPLIDKNSKILIDTLHDCIEVTFDSRAENAFLTKEATEKTEKMKQLEKELKVKELKLQNDVDNQRKKIEESTRRMVETIEEQGKKLREEARQIEEEYIIEHNELKKNIDSLINQETNLKYRCSSMNAYNKSLKENMKRRILELELELDRFQKRIDMIRRNPNIVDRRLVNMSLLLSKKSDLLDQAIIEMRTEIASFDLWLSQRSINVP</sequence>
<evidence type="ECO:0000313" key="2">
    <source>
        <dbReference type="EMBL" id="KAK8890253.1"/>
    </source>
</evidence>
<dbReference type="Proteomes" id="UP001470230">
    <property type="component" value="Unassembled WGS sequence"/>
</dbReference>
<proteinExistence type="predicted"/>
<protein>
    <submittedName>
        <fullName evidence="2">Uncharacterized protein</fullName>
    </submittedName>
</protein>
<dbReference type="EMBL" id="JAPFFF010000005">
    <property type="protein sequence ID" value="KAK8890253.1"/>
    <property type="molecule type" value="Genomic_DNA"/>
</dbReference>
<organism evidence="2 3">
    <name type="scientific">Tritrichomonas musculus</name>
    <dbReference type="NCBI Taxonomy" id="1915356"/>
    <lineage>
        <taxon>Eukaryota</taxon>
        <taxon>Metamonada</taxon>
        <taxon>Parabasalia</taxon>
        <taxon>Tritrichomonadida</taxon>
        <taxon>Tritrichomonadidae</taxon>
        <taxon>Tritrichomonas</taxon>
    </lineage>
</organism>
<comment type="caution">
    <text evidence="2">The sequence shown here is derived from an EMBL/GenBank/DDBJ whole genome shotgun (WGS) entry which is preliminary data.</text>
</comment>
<reference evidence="2 3" key="1">
    <citation type="submission" date="2024-04" db="EMBL/GenBank/DDBJ databases">
        <title>Tritrichomonas musculus Genome.</title>
        <authorList>
            <person name="Alves-Ferreira E."/>
            <person name="Grigg M."/>
            <person name="Lorenzi H."/>
            <person name="Galac M."/>
        </authorList>
    </citation>
    <scope>NUCLEOTIDE SEQUENCE [LARGE SCALE GENOMIC DNA]</scope>
    <source>
        <strain evidence="2 3">EAF2021</strain>
    </source>
</reference>
<keyword evidence="3" id="KW-1185">Reference proteome</keyword>
<gene>
    <name evidence="2" type="ORF">M9Y10_035025</name>
</gene>